<sequence length="278" mass="30203">MAHAAALPRRPHSPLILAMLTAVGIALFLGFVALGAWQVQRLSWKLDLIERVDQRLKAPPQPLPPPVQWPEVTAAAYEYQPVRLQGQWLADKTVLTQATTALGAGYWVLTPLQTSEGTQVLVNRGFVPQDQRARWQGGAGADTSASTPATVVGLLRMSEPGGGFLRSNDPEQQRWHSRDVAAIAQALQLARPAPFFVDAGLPSLKAPASADLPPAQSGPWPREGLTVVRFSNSHLVYALTWFGLALMVVGAAVVVARYESRLRAAYRSHTTHEPQHIL</sequence>
<evidence type="ECO:0000313" key="7">
    <source>
        <dbReference type="EMBL" id="TQN08369.1"/>
    </source>
</evidence>
<keyword evidence="4 6" id="KW-1133">Transmembrane helix</keyword>
<dbReference type="AlphaFoldDB" id="A0A543LLT2"/>
<keyword evidence="6" id="KW-1003">Cell membrane</keyword>
<dbReference type="Pfam" id="PF02104">
    <property type="entry name" value="SURF1"/>
    <property type="match status" value="1"/>
</dbReference>
<evidence type="ECO:0000256" key="3">
    <source>
        <dbReference type="ARBA" id="ARBA00022692"/>
    </source>
</evidence>
<name>A0A543LLT2_9BURK</name>
<comment type="similarity">
    <text evidence="2 6">Belongs to the SURF1 family.</text>
</comment>
<feature type="transmembrane region" description="Helical" evidence="6">
    <location>
        <begin position="15"/>
        <end position="37"/>
    </location>
</feature>
<dbReference type="Proteomes" id="UP000316993">
    <property type="component" value="Unassembled WGS sequence"/>
</dbReference>
<reference evidence="7 8" key="1">
    <citation type="submission" date="2019-06" db="EMBL/GenBank/DDBJ databases">
        <title>Genomic Encyclopedia of Archaeal and Bacterial Type Strains, Phase II (KMG-II): from individual species to whole genera.</title>
        <authorList>
            <person name="Goeker M."/>
        </authorList>
    </citation>
    <scope>NUCLEOTIDE SEQUENCE [LARGE SCALE GENOMIC DNA]</scope>
    <source>
        <strain evidence="7 8">DSM 7270</strain>
    </source>
</reference>
<evidence type="ECO:0000256" key="4">
    <source>
        <dbReference type="ARBA" id="ARBA00022989"/>
    </source>
</evidence>
<dbReference type="PANTHER" id="PTHR23427">
    <property type="entry name" value="SURFEIT LOCUS PROTEIN"/>
    <property type="match status" value="1"/>
</dbReference>
<keyword evidence="5 6" id="KW-0472">Membrane</keyword>
<dbReference type="CDD" id="cd06662">
    <property type="entry name" value="SURF1"/>
    <property type="match status" value="1"/>
</dbReference>
<comment type="caution">
    <text evidence="7">The sequence shown here is derived from an EMBL/GenBank/DDBJ whole genome shotgun (WGS) entry which is preliminary data.</text>
</comment>
<gene>
    <name evidence="7" type="ORF">BDD18_1534</name>
</gene>
<dbReference type="PANTHER" id="PTHR23427:SF2">
    <property type="entry name" value="SURFEIT LOCUS PROTEIN 1"/>
    <property type="match status" value="1"/>
</dbReference>
<evidence type="ECO:0000256" key="2">
    <source>
        <dbReference type="ARBA" id="ARBA00007165"/>
    </source>
</evidence>
<protein>
    <recommendedName>
        <fullName evidence="6">SURF1-like protein</fullName>
    </recommendedName>
</protein>
<evidence type="ECO:0000256" key="1">
    <source>
        <dbReference type="ARBA" id="ARBA00004370"/>
    </source>
</evidence>
<accession>A0A543LLT2</accession>
<organism evidence="7 8">
    <name type="scientific">Acidovorax temperans</name>
    <dbReference type="NCBI Taxonomy" id="80878"/>
    <lineage>
        <taxon>Bacteria</taxon>
        <taxon>Pseudomonadati</taxon>
        <taxon>Pseudomonadota</taxon>
        <taxon>Betaproteobacteria</taxon>
        <taxon>Burkholderiales</taxon>
        <taxon>Comamonadaceae</taxon>
        <taxon>Acidovorax</taxon>
    </lineage>
</organism>
<evidence type="ECO:0000313" key="8">
    <source>
        <dbReference type="Proteomes" id="UP000316993"/>
    </source>
</evidence>
<dbReference type="EMBL" id="VFPV01000001">
    <property type="protein sequence ID" value="TQN08369.1"/>
    <property type="molecule type" value="Genomic_DNA"/>
</dbReference>
<proteinExistence type="inferred from homology"/>
<keyword evidence="3 6" id="KW-0812">Transmembrane</keyword>
<feature type="transmembrane region" description="Helical" evidence="6">
    <location>
        <begin position="235"/>
        <end position="258"/>
    </location>
</feature>
<evidence type="ECO:0000256" key="6">
    <source>
        <dbReference type="RuleBase" id="RU363076"/>
    </source>
</evidence>
<dbReference type="PROSITE" id="PS50895">
    <property type="entry name" value="SURF1"/>
    <property type="match status" value="1"/>
</dbReference>
<evidence type="ECO:0000256" key="5">
    <source>
        <dbReference type="ARBA" id="ARBA00023136"/>
    </source>
</evidence>
<comment type="subcellular location">
    <subcellularLocation>
        <location evidence="6">Cell membrane</location>
        <topology evidence="6">Multi-pass membrane protein</topology>
    </subcellularLocation>
    <subcellularLocation>
        <location evidence="1">Membrane</location>
    </subcellularLocation>
</comment>
<dbReference type="InterPro" id="IPR002994">
    <property type="entry name" value="Surf1/Shy1"/>
</dbReference>
<dbReference type="InterPro" id="IPR045214">
    <property type="entry name" value="Surf1/Surf4"/>
</dbReference>
<dbReference type="GO" id="GO:0005886">
    <property type="term" value="C:plasma membrane"/>
    <property type="evidence" value="ECO:0007669"/>
    <property type="project" value="UniProtKB-SubCell"/>
</dbReference>